<reference evidence="5" key="1">
    <citation type="submission" date="2023-03" db="EMBL/GenBank/DDBJ databases">
        <title>Chromosome-scale reference genome and RAD-based genetic map of yellow starthistle (Centaurea solstitialis) reveal putative structural variation and QTLs associated with invader traits.</title>
        <authorList>
            <person name="Reatini B."/>
            <person name="Cang F.A."/>
            <person name="Jiang Q."/>
            <person name="Mckibben M.T.W."/>
            <person name="Barker M.S."/>
            <person name="Rieseberg L.H."/>
            <person name="Dlugosch K.M."/>
        </authorList>
    </citation>
    <scope>NUCLEOTIDE SEQUENCE</scope>
    <source>
        <strain evidence="5">CAN-66</strain>
        <tissue evidence="5">Leaf</tissue>
    </source>
</reference>
<name>A0AA38W4Q0_9ASTR</name>
<evidence type="ECO:0000256" key="2">
    <source>
        <dbReference type="ARBA" id="ARBA00023265"/>
    </source>
</evidence>
<dbReference type="AlphaFoldDB" id="A0AA38W4Q0"/>
<dbReference type="PRINTS" id="PR00837">
    <property type="entry name" value="V5TPXLIKE"/>
</dbReference>
<evidence type="ECO:0000259" key="4">
    <source>
        <dbReference type="SMART" id="SM00198"/>
    </source>
</evidence>
<evidence type="ECO:0000256" key="3">
    <source>
        <dbReference type="SAM" id="SignalP"/>
    </source>
</evidence>
<evidence type="ECO:0000313" key="5">
    <source>
        <dbReference type="EMBL" id="KAJ9535101.1"/>
    </source>
</evidence>
<dbReference type="SMART" id="SM00198">
    <property type="entry name" value="SCP"/>
    <property type="match status" value="1"/>
</dbReference>
<dbReference type="Proteomes" id="UP001172457">
    <property type="component" value="Unassembled WGS sequence"/>
</dbReference>
<dbReference type="CDD" id="cd05381">
    <property type="entry name" value="CAP_PR-1"/>
    <property type="match status" value="1"/>
</dbReference>
<organism evidence="5 6">
    <name type="scientific">Centaurea solstitialis</name>
    <name type="common">yellow star-thistle</name>
    <dbReference type="NCBI Taxonomy" id="347529"/>
    <lineage>
        <taxon>Eukaryota</taxon>
        <taxon>Viridiplantae</taxon>
        <taxon>Streptophyta</taxon>
        <taxon>Embryophyta</taxon>
        <taxon>Tracheophyta</taxon>
        <taxon>Spermatophyta</taxon>
        <taxon>Magnoliopsida</taxon>
        <taxon>eudicotyledons</taxon>
        <taxon>Gunneridae</taxon>
        <taxon>Pentapetalae</taxon>
        <taxon>asterids</taxon>
        <taxon>campanulids</taxon>
        <taxon>Asterales</taxon>
        <taxon>Asteraceae</taxon>
        <taxon>Carduoideae</taxon>
        <taxon>Cardueae</taxon>
        <taxon>Centaureinae</taxon>
        <taxon>Centaurea</taxon>
    </lineage>
</organism>
<evidence type="ECO:0000313" key="6">
    <source>
        <dbReference type="Proteomes" id="UP001172457"/>
    </source>
</evidence>
<evidence type="ECO:0000256" key="1">
    <source>
        <dbReference type="ARBA" id="ARBA00003143"/>
    </source>
</evidence>
<keyword evidence="3" id="KW-0732">Signal</keyword>
<keyword evidence="6" id="KW-1185">Reference proteome</keyword>
<dbReference type="PRINTS" id="PR00838">
    <property type="entry name" value="V5ALLERGEN"/>
</dbReference>
<dbReference type="PANTHER" id="PTHR10334">
    <property type="entry name" value="CYSTEINE-RICH SECRETORY PROTEIN-RELATED"/>
    <property type="match status" value="1"/>
</dbReference>
<dbReference type="InterPro" id="IPR001283">
    <property type="entry name" value="CRISP-related"/>
</dbReference>
<dbReference type="InterPro" id="IPR035940">
    <property type="entry name" value="CAP_sf"/>
</dbReference>
<feature type="chain" id="PRO_5041237029" description="SCP domain-containing protein" evidence="3">
    <location>
        <begin position="21"/>
        <end position="169"/>
    </location>
</feature>
<dbReference type="Gene3D" id="3.40.33.10">
    <property type="entry name" value="CAP"/>
    <property type="match status" value="1"/>
</dbReference>
<protein>
    <recommendedName>
        <fullName evidence="4">SCP domain-containing protein</fullName>
    </recommendedName>
</protein>
<comment type="caution">
    <text evidence="5">The sequence shown here is derived from an EMBL/GenBank/DDBJ whole genome shotgun (WGS) entry which is preliminary data.</text>
</comment>
<feature type="domain" description="SCP" evidence="4">
    <location>
        <begin position="33"/>
        <end position="165"/>
    </location>
</feature>
<dbReference type="FunFam" id="3.40.33.10:FF:000004">
    <property type="entry name" value="CAP, cysteine-rich secretory protein, antigen 5"/>
    <property type="match status" value="1"/>
</dbReference>
<keyword evidence="2" id="KW-0611">Plant defense</keyword>
<dbReference type="InterPro" id="IPR014044">
    <property type="entry name" value="CAP_dom"/>
</dbReference>
<dbReference type="SUPFAM" id="SSF55797">
    <property type="entry name" value="PR-1-like"/>
    <property type="match status" value="1"/>
</dbReference>
<accession>A0AA38W4Q0</accession>
<dbReference type="Pfam" id="PF00188">
    <property type="entry name" value="CAP"/>
    <property type="match status" value="1"/>
</dbReference>
<keyword evidence="2" id="KW-0568">Pathogenesis-related protein</keyword>
<feature type="signal peptide" evidence="3">
    <location>
        <begin position="1"/>
        <end position="20"/>
    </location>
</feature>
<proteinExistence type="predicted"/>
<sequence>MATTILLPLILMSLFSTAVATTIAPSLQPRGATIIKEFLDSHNVVRAKHSLPLLVWNTRLANFAKWHANTRRGDCALTHSVGDLGENIFWGQGRRWKVSEAVGVWAVQEKYYDSRHNACMLNKECLHYTQMVWKSTKYVGCAKTKCNSGDTYVVCEYYPHGNVIGQRPY</sequence>
<dbReference type="InterPro" id="IPR002413">
    <property type="entry name" value="V5_allergen-like"/>
</dbReference>
<gene>
    <name evidence="5" type="ORF">OSB04_un001821</name>
</gene>
<comment type="function">
    <text evidence="1">Probably involved in the defense reaction of plants against pathogens.</text>
</comment>
<dbReference type="EMBL" id="JARYMX010000754">
    <property type="protein sequence ID" value="KAJ9535101.1"/>
    <property type="molecule type" value="Genomic_DNA"/>
</dbReference>